<dbReference type="GO" id="GO:0043799">
    <property type="term" value="F:glycine oxidase activity"/>
    <property type="evidence" value="ECO:0007669"/>
    <property type="project" value="UniProtKB-EC"/>
</dbReference>
<protein>
    <recommendedName>
        <fullName evidence="5">glycine oxidase</fullName>
        <ecNumber evidence="5">1.4.3.19</ecNumber>
    </recommendedName>
</protein>
<dbReference type="InterPro" id="IPR012727">
    <property type="entry name" value="Gly_oxidase_ThiO"/>
</dbReference>
<dbReference type="UniPathway" id="UPA00060"/>
<comment type="pathway">
    <text evidence="1">Cofactor biosynthesis; thiamine diphosphate biosynthesis.</text>
</comment>
<name>A0A117I1K2_PAEAM</name>
<accession>A0A117I1K2</accession>
<comment type="catalytic activity">
    <reaction evidence="4">
        <text>glycine + O2 + H2O = glyoxylate + H2O2 + NH4(+)</text>
        <dbReference type="Rhea" id="RHEA:11532"/>
        <dbReference type="ChEBI" id="CHEBI:15377"/>
        <dbReference type="ChEBI" id="CHEBI:15379"/>
        <dbReference type="ChEBI" id="CHEBI:16240"/>
        <dbReference type="ChEBI" id="CHEBI:28938"/>
        <dbReference type="ChEBI" id="CHEBI:36655"/>
        <dbReference type="ChEBI" id="CHEBI:57305"/>
        <dbReference type="EC" id="1.4.3.19"/>
    </reaction>
</comment>
<dbReference type="EMBL" id="BCNV01000001">
    <property type="protein sequence ID" value="GAS82325.1"/>
    <property type="molecule type" value="Genomic_DNA"/>
</dbReference>
<comment type="caution">
    <text evidence="7">The sequence shown here is derived from an EMBL/GenBank/DDBJ whole genome shotgun (WGS) entry which is preliminary data.</text>
</comment>
<organism evidence="7 8">
    <name type="scientific">Paenibacillus amylolyticus</name>
    <dbReference type="NCBI Taxonomy" id="1451"/>
    <lineage>
        <taxon>Bacteria</taxon>
        <taxon>Bacillati</taxon>
        <taxon>Bacillota</taxon>
        <taxon>Bacilli</taxon>
        <taxon>Bacillales</taxon>
        <taxon>Paenibacillaceae</taxon>
        <taxon>Paenibacillus</taxon>
    </lineage>
</organism>
<dbReference type="GO" id="GO:0009229">
    <property type="term" value="P:thiamine diphosphate biosynthetic process"/>
    <property type="evidence" value="ECO:0007669"/>
    <property type="project" value="UniProtKB-UniPathway"/>
</dbReference>
<dbReference type="Gene3D" id="3.50.50.60">
    <property type="entry name" value="FAD/NAD(P)-binding domain"/>
    <property type="match status" value="1"/>
</dbReference>
<dbReference type="NCBIfam" id="TIGR02352">
    <property type="entry name" value="thiamin_ThiO"/>
    <property type="match status" value="1"/>
</dbReference>
<evidence type="ECO:0000256" key="5">
    <source>
        <dbReference type="ARBA" id="ARBA00050018"/>
    </source>
</evidence>
<dbReference type="InterPro" id="IPR036188">
    <property type="entry name" value="FAD/NAD-bd_sf"/>
</dbReference>
<dbReference type="Gene3D" id="3.30.9.10">
    <property type="entry name" value="D-Amino Acid Oxidase, subunit A, domain 2"/>
    <property type="match status" value="1"/>
</dbReference>
<dbReference type="InterPro" id="IPR006076">
    <property type="entry name" value="FAD-dep_OxRdtase"/>
</dbReference>
<evidence type="ECO:0000313" key="7">
    <source>
        <dbReference type="EMBL" id="GAS82325.1"/>
    </source>
</evidence>
<evidence type="ECO:0000256" key="1">
    <source>
        <dbReference type="ARBA" id="ARBA00004948"/>
    </source>
</evidence>
<dbReference type="Proteomes" id="UP000069697">
    <property type="component" value="Unassembled WGS sequence"/>
</dbReference>
<dbReference type="SUPFAM" id="SSF51905">
    <property type="entry name" value="FAD/NAD(P)-binding domain"/>
    <property type="match status" value="1"/>
</dbReference>
<reference evidence="8" key="2">
    <citation type="submission" date="2016-01" db="EMBL/GenBank/DDBJ databases">
        <title>Draft Genome Sequence of Paenibacillus amylolyticus Heshi-A3 that Was Isolated from Fermented Rice Bran with Aging Salted Mackerel, Which Was Named Heshiko as Traditional Fermented Seafood in Japan.</title>
        <authorList>
            <person name="Akuzawa S."/>
            <person name="Nakagawa J."/>
            <person name="Kanekatsu T."/>
            <person name="Kubota E."/>
            <person name="Ohtake R."/>
            <person name="Suzuki T."/>
            <person name="Kanesaki Y."/>
        </authorList>
    </citation>
    <scope>NUCLEOTIDE SEQUENCE [LARGE SCALE GENOMIC DNA]</scope>
    <source>
        <strain evidence="8">Heshi-A3</strain>
    </source>
</reference>
<dbReference type="GO" id="GO:0050660">
    <property type="term" value="F:flavin adenine dinucleotide binding"/>
    <property type="evidence" value="ECO:0007669"/>
    <property type="project" value="InterPro"/>
</dbReference>
<dbReference type="AlphaFoldDB" id="A0A117I1K2"/>
<evidence type="ECO:0000256" key="2">
    <source>
        <dbReference type="ARBA" id="ARBA00022977"/>
    </source>
</evidence>
<keyword evidence="3" id="KW-0560">Oxidoreductase</keyword>
<reference evidence="7 8" key="1">
    <citation type="journal article" date="2016" name="Genome Announc.">
        <title>Draft Genome Sequence of Paenibacillus amylolyticus Heshi-A3, Isolated from Fermented Rice Bran in a Japanese Fermented Seafood Dish.</title>
        <authorList>
            <person name="Akuzawa S."/>
            <person name="Nagaoka J."/>
            <person name="Kanekatsu M."/>
            <person name="Kubota E."/>
            <person name="Ohtake R."/>
            <person name="Suzuki T."/>
            <person name="Kanesaki Y."/>
        </authorList>
    </citation>
    <scope>NUCLEOTIDE SEQUENCE [LARGE SCALE GENOMIC DNA]</scope>
    <source>
        <strain evidence="7 8">Heshi-A3</strain>
    </source>
</reference>
<dbReference type="SUPFAM" id="SSF54373">
    <property type="entry name" value="FAD-linked reductases, C-terminal domain"/>
    <property type="match status" value="1"/>
</dbReference>
<evidence type="ECO:0000256" key="4">
    <source>
        <dbReference type="ARBA" id="ARBA00049872"/>
    </source>
</evidence>
<proteinExistence type="predicted"/>
<dbReference type="RefSeq" id="WP_062834884.1">
    <property type="nucleotide sequence ID" value="NZ_BCNV01000001.1"/>
</dbReference>
<gene>
    <name evidence="7" type="ORF">PAHA3_2399</name>
</gene>
<dbReference type="PANTHER" id="PTHR13847:SF289">
    <property type="entry name" value="GLYCINE OXIDASE"/>
    <property type="match status" value="1"/>
</dbReference>
<dbReference type="PROSITE" id="PS51257">
    <property type="entry name" value="PROKAR_LIPOPROTEIN"/>
    <property type="match status" value="1"/>
</dbReference>
<dbReference type="PANTHER" id="PTHR13847">
    <property type="entry name" value="SARCOSINE DEHYDROGENASE-RELATED"/>
    <property type="match status" value="1"/>
</dbReference>
<dbReference type="Pfam" id="PF01266">
    <property type="entry name" value="DAO"/>
    <property type="match status" value="1"/>
</dbReference>
<sequence length="390" mass="42399">MKEIVTDRPDKIHAETIIVGGGVIGCAIAYELASRGQDVLLVERSAIAGGTSCAAAGMLAADSEGFAHPLMAKLARQSRKLLHEQQMLMATLSEVEVGLQRHGFLTPFRSYSELSSYKDNRKSVLSASADEVWWDRYAVQQEASWLNRDTYGAYYRPYESEVLPVHLTKAYAESAQAMGARVMEGIQDIHVQANEYGVQGITTSIGEMTCKHVVIAAGLQSEDLLRHVNLSLPVWSVKGEIAAVQFSAEHAGYRPDRTVYAEDIYIVPKANGEVWLGATSLPGRTDLNVSVQGIQKLLTAATRWVPGMKEAQFLRAWAGVRPATPDGLPYIGACESVPGLFAAFGHYRNGILLSAITGRLIAELLAGKSSEELGIETLSPERLNRKGVVQ</sequence>
<dbReference type="GO" id="GO:0005737">
    <property type="term" value="C:cytoplasm"/>
    <property type="evidence" value="ECO:0007669"/>
    <property type="project" value="TreeGrafter"/>
</dbReference>
<dbReference type="EC" id="1.4.3.19" evidence="5"/>
<evidence type="ECO:0000313" key="8">
    <source>
        <dbReference type="Proteomes" id="UP000069697"/>
    </source>
</evidence>
<feature type="domain" description="FAD dependent oxidoreductase" evidence="6">
    <location>
        <begin position="16"/>
        <end position="364"/>
    </location>
</feature>
<evidence type="ECO:0000259" key="6">
    <source>
        <dbReference type="Pfam" id="PF01266"/>
    </source>
</evidence>
<evidence type="ECO:0000256" key="3">
    <source>
        <dbReference type="ARBA" id="ARBA00023002"/>
    </source>
</evidence>
<keyword evidence="2" id="KW-0784">Thiamine biosynthesis</keyword>
<dbReference type="GO" id="GO:0009228">
    <property type="term" value="P:thiamine biosynthetic process"/>
    <property type="evidence" value="ECO:0007669"/>
    <property type="project" value="UniProtKB-KW"/>
</dbReference>